<comment type="similarity">
    <text evidence="2">Belongs to the glycosyltransferase 41 family. O-GlcNAc transferase subfamily.</text>
</comment>
<dbReference type="Pfam" id="PF13374">
    <property type="entry name" value="TPR_10"/>
    <property type="match status" value="1"/>
</dbReference>
<dbReference type="STRING" id="1101373.A9O67_11400"/>
<keyword evidence="7 8" id="KW-0802">TPR repeat</keyword>
<feature type="domain" description="O-GlcNAc transferase C-terminal" evidence="9">
    <location>
        <begin position="356"/>
        <end position="511"/>
    </location>
</feature>
<evidence type="ECO:0000256" key="8">
    <source>
        <dbReference type="PROSITE-ProRule" id="PRU00339"/>
    </source>
</evidence>
<dbReference type="SMART" id="SM00028">
    <property type="entry name" value="TPR"/>
    <property type="match status" value="6"/>
</dbReference>
<feature type="repeat" description="TPR" evidence="8">
    <location>
        <begin position="72"/>
        <end position="105"/>
    </location>
</feature>
<sequence length="737" mass="80639">MPTAEAYFQQAFAAHRVGDVANAERGYRLALALDRQHGPSLHMLGVMLAQQGRYADAAESLRRAARRMPHDFSVHNNLGNALVKVGEHADALRAFDRALALAPGHAQVLNNRGNALYGLGRYADAIDSYRAAIEREPRYGEAMANLAKALLQTGQSAEALRWAEQAVALAPNRPAPHVAKGWALLELGKPSEGALAVGQWLVQDDNHAEALWCRGQCCAALGHDDLAYEAYARAYALEPKLPGVLEGLADAAARTGRLDEARRLAAVLRQEGERDPARLVAALLVQSHALDWTDYIALRDRACQIVRAGQPYRPHPFAILQVVDDPMVQRQVARDYTRVAGYAGNNGGEAAWPEPQSGRIRVAYLSADFREHPTTRLAAATWEAHTRQGFEWVGVYLGPALDPQKDPLHARAMQAFDRFEVITDLDDEAAVQRLRELHIDIAVDLMGFTKYARPGLLARRVAPVQAAYLGYPGTTAMPAIDYLLADRWVAPREAWGAFAEQVVWLPTTYQANNRERVAAAHTPTRAELGLPEAAVVLACFNNPGKIQPETFACWMQVLQQVPGAVLWLLTTHAGVEQALRAHAAQAGVDPARLVFAPKVGHAEHMARHQVADLFLDTWPYNAHTTAADALWMGLPVLTMAGHSFAARVAASLLDAVGLPELITHSPQAYVQRAVALARDGAERDRLRAHLLRARDQAPLFDAALRARELEAAFRQMHERRCQGLPPAPLDVPPQTAG</sequence>
<dbReference type="Gene3D" id="3.40.50.11380">
    <property type="match status" value="1"/>
</dbReference>
<dbReference type="GO" id="GO:0042802">
    <property type="term" value="F:identical protein binding"/>
    <property type="evidence" value="ECO:0007669"/>
    <property type="project" value="InterPro"/>
</dbReference>
<dbReference type="Pfam" id="PF13844">
    <property type="entry name" value="Glyco_transf_41"/>
    <property type="match status" value="2"/>
</dbReference>
<evidence type="ECO:0000256" key="5">
    <source>
        <dbReference type="ARBA" id="ARBA00022679"/>
    </source>
</evidence>
<keyword evidence="5" id="KW-0808">Transferase</keyword>
<dbReference type="EMBL" id="LZDH01000005">
    <property type="protein sequence ID" value="OBS31917.1"/>
    <property type="molecule type" value="Genomic_DNA"/>
</dbReference>
<keyword evidence="11" id="KW-1185">Reference proteome</keyword>
<dbReference type="PROSITE" id="PS50293">
    <property type="entry name" value="TPR_REGION"/>
    <property type="match status" value="2"/>
</dbReference>
<accession>A0A1A6DY81</accession>
<keyword evidence="6" id="KW-0677">Repeat</keyword>
<dbReference type="PANTHER" id="PTHR44998:SF1">
    <property type="entry name" value="UDP-N-ACETYLGLUCOSAMINE--PEPTIDE N-ACETYLGLUCOSAMINYLTRANSFERASE 110 KDA SUBUNIT"/>
    <property type="match status" value="1"/>
</dbReference>
<evidence type="ECO:0000313" key="11">
    <source>
        <dbReference type="Proteomes" id="UP000091969"/>
    </source>
</evidence>
<protein>
    <recommendedName>
        <fullName evidence="3">protein O-GlcNAc transferase</fullName>
        <ecNumber evidence="3">2.4.1.255</ecNumber>
    </recommendedName>
</protein>
<dbReference type="Gene3D" id="3.40.50.2000">
    <property type="entry name" value="Glycogen Phosphorylase B"/>
    <property type="match status" value="1"/>
</dbReference>
<dbReference type="SUPFAM" id="SSF48452">
    <property type="entry name" value="TPR-like"/>
    <property type="match status" value="2"/>
</dbReference>
<evidence type="ECO:0000256" key="1">
    <source>
        <dbReference type="ARBA" id="ARBA00004922"/>
    </source>
</evidence>
<evidence type="ECO:0000256" key="3">
    <source>
        <dbReference type="ARBA" id="ARBA00011970"/>
    </source>
</evidence>
<dbReference type="Pfam" id="PF07721">
    <property type="entry name" value="TPR_4"/>
    <property type="match status" value="2"/>
</dbReference>
<keyword evidence="4" id="KW-0328">Glycosyltransferase</keyword>
<feature type="repeat" description="TPR" evidence="8">
    <location>
        <begin position="106"/>
        <end position="139"/>
    </location>
</feature>
<feature type="repeat" description="TPR" evidence="8">
    <location>
        <begin position="38"/>
        <end position="71"/>
    </location>
</feature>
<evidence type="ECO:0000256" key="2">
    <source>
        <dbReference type="ARBA" id="ARBA00005386"/>
    </source>
</evidence>
<name>A0A1A6DY81_9BURK</name>
<dbReference type="EC" id="2.4.1.255" evidence="3"/>
<feature type="domain" description="O-GlcNAc transferase C-terminal" evidence="9">
    <location>
        <begin position="522"/>
        <end position="704"/>
    </location>
</feature>
<reference evidence="10 11" key="1">
    <citation type="submission" date="2016-06" db="EMBL/GenBank/DDBJ databases">
        <title>Genome sequence of Tepidimonas fonticaldi PL17.</title>
        <authorList>
            <person name="Pinnaka A.K."/>
        </authorList>
    </citation>
    <scope>NUCLEOTIDE SEQUENCE [LARGE SCALE GENOMIC DNA]</scope>
    <source>
        <strain evidence="10 11">PL17</strain>
    </source>
</reference>
<proteinExistence type="inferred from homology"/>
<dbReference type="InterPro" id="IPR019734">
    <property type="entry name" value="TPR_rpt"/>
</dbReference>
<comment type="pathway">
    <text evidence="1">Protein modification; protein glycosylation.</text>
</comment>
<feature type="repeat" description="TPR" evidence="8">
    <location>
        <begin position="140"/>
        <end position="173"/>
    </location>
</feature>
<dbReference type="InterPro" id="IPR011990">
    <property type="entry name" value="TPR-like_helical_dom_sf"/>
</dbReference>
<evidence type="ECO:0000259" key="9">
    <source>
        <dbReference type="Pfam" id="PF13844"/>
    </source>
</evidence>
<evidence type="ECO:0000313" key="10">
    <source>
        <dbReference type="EMBL" id="OBS31917.1"/>
    </source>
</evidence>
<dbReference type="InterPro" id="IPR029489">
    <property type="entry name" value="OGT/SEC/SPY_C"/>
</dbReference>
<evidence type="ECO:0000256" key="6">
    <source>
        <dbReference type="ARBA" id="ARBA00022737"/>
    </source>
</evidence>
<dbReference type="InterPro" id="IPR011717">
    <property type="entry name" value="TPR-4"/>
</dbReference>
<comment type="caution">
    <text evidence="10">The sequence shown here is derived from an EMBL/GenBank/DDBJ whole genome shotgun (WGS) entry which is preliminary data.</text>
</comment>
<dbReference type="Pfam" id="PF13432">
    <property type="entry name" value="TPR_16"/>
    <property type="match status" value="2"/>
</dbReference>
<dbReference type="GO" id="GO:0097363">
    <property type="term" value="F:protein O-acetylglucosaminyltransferase activity"/>
    <property type="evidence" value="ECO:0007669"/>
    <property type="project" value="UniProtKB-EC"/>
</dbReference>
<gene>
    <name evidence="10" type="ORF">A9O67_11400</name>
</gene>
<organism evidence="10 11">
    <name type="scientific">Tepidimonas fonticaldi</name>
    <dbReference type="NCBI Taxonomy" id="1101373"/>
    <lineage>
        <taxon>Bacteria</taxon>
        <taxon>Pseudomonadati</taxon>
        <taxon>Pseudomonadota</taxon>
        <taxon>Betaproteobacteria</taxon>
        <taxon>Burkholderiales</taxon>
        <taxon>Tepidimonas</taxon>
    </lineage>
</organism>
<dbReference type="Proteomes" id="UP000091969">
    <property type="component" value="Unassembled WGS sequence"/>
</dbReference>
<dbReference type="PROSITE" id="PS50005">
    <property type="entry name" value="TPR"/>
    <property type="match status" value="4"/>
</dbReference>
<evidence type="ECO:0000256" key="7">
    <source>
        <dbReference type="ARBA" id="ARBA00022803"/>
    </source>
</evidence>
<dbReference type="PANTHER" id="PTHR44998">
    <property type="match status" value="1"/>
</dbReference>
<dbReference type="AlphaFoldDB" id="A0A1A6DY81"/>
<dbReference type="Gene3D" id="1.25.40.10">
    <property type="entry name" value="Tetratricopeptide repeat domain"/>
    <property type="match status" value="2"/>
</dbReference>
<evidence type="ECO:0000256" key="4">
    <source>
        <dbReference type="ARBA" id="ARBA00022676"/>
    </source>
</evidence>